<dbReference type="Proteomes" id="UP000267251">
    <property type="component" value="Unassembled WGS sequence"/>
</dbReference>
<feature type="domain" description="Sec20 C-terminal" evidence="12">
    <location>
        <begin position="129"/>
        <end position="218"/>
    </location>
</feature>
<gene>
    <name evidence="13" type="ORF">BJ684DRAFT_7258</name>
</gene>
<dbReference type="GO" id="GO:0005484">
    <property type="term" value="F:SNAP receptor activity"/>
    <property type="evidence" value="ECO:0007669"/>
    <property type="project" value="InterPro"/>
</dbReference>
<keyword evidence="3 11" id="KW-0812">Transmembrane</keyword>
<dbReference type="InterPro" id="IPR056173">
    <property type="entry name" value="Sec20_C"/>
</dbReference>
<dbReference type="AlphaFoldDB" id="A0A4P9Y8C4"/>
<dbReference type="GO" id="GO:0006890">
    <property type="term" value="P:retrograde vesicle-mediated transport, Golgi to endoplasmic reticulum"/>
    <property type="evidence" value="ECO:0007669"/>
    <property type="project" value="InterPro"/>
</dbReference>
<evidence type="ECO:0000256" key="8">
    <source>
        <dbReference type="ARBA" id="ARBA00023136"/>
    </source>
</evidence>
<evidence type="ECO:0000313" key="14">
    <source>
        <dbReference type="Proteomes" id="UP000267251"/>
    </source>
</evidence>
<accession>A0A4P9Y8C4</accession>
<keyword evidence="6 11" id="KW-1133">Transmembrane helix</keyword>
<feature type="compositionally biased region" description="Polar residues" evidence="10">
    <location>
        <begin position="101"/>
        <end position="114"/>
    </location>
</feature>
<dbReference type="PANTHER" id="PTHR12825:SF0">
    <property type="entry name" value="VESICLE TRANSPORT PROTEIN SEC20"/>
    <property type="match status" value="1"/>
</dbReference>
<dbReference type="OrthoDB" id="46868at2759"/>
<feature type="transmembrane region" description="Helical" evidence="11">
    <location>
        <begin position="197"/>
        <end position="215"/>
    </location>
</feature>
<proteinExistence type="inferred from homology"/>
<evidence type="ECO:0000259" key="12">
    <source>
        <dbReference type="Pfam" id="PF03908"/>
    </source>
</evidence>
<keyword evidence="2" id="KW-0813">Transport</keyword>
<dbReference type="GO" id="GO:0031201">
    <property type="term" value="C:SNARE complex"/>
    <property type="evidence" value="ECO:0007669"/>
    <property type="project" value="TreeGrafter"/>
</dbReference>
<dbReference type="InterPro" id="IPR005606">
    <property type="entry name" value="Sec20"/>
</dbReference>
<comment type="subcellular location">
    <subcellularLocation>
        <location evidence="1">Endoplasmic reticulum membrane</location>
        <topology evidence="1">Single-pass type IV membrane protein</topology>
    </subcellularLocation>
</comment>
<evidence type="ECO:0000256" key="2">
    <source>
        <dbReference type="ARBA" id="ARBA00022448"/>
    </source>
</evidence>
<keyword evidence="14" id="KW-1185">Reference proteome</keyword>
<feature type="compositionally biased region" description="Low complexity" evidence="10">
    <location>
        <begin position="115"/>
        <end position="125"/>
    </location>
</feature>
<keyword evidence="4" id="KW-0256">Endoplasmic reticulum</keyword>
<feature type="region of interest" description="Disordered" evidence="10">
    <location>
        <begin position="101"/>
        <end position="125"/>
    </location>
</feature>
<comment type="similarity">
    <text evidence="9">Belongs to the SEC20 family.</text>
</comment>
<evidence type="ECO:0000313" key="13">
    <source>
        <dbReference type="EMBL" id="RKP15285.1"/>
    </source>
</evidence>
<evidence type="ECO:0000256" key="10">
    <source>
        <dbReference type="SAM" id="MobiDB-lite"/>
    </source>
</evidence>
<keyword evidence="5" id="KW-0931">ER-Golgi transport</keyword>
<evidence type="ECO:0000256" key="11">
    <source>
        <dbReference type="SAM" id="Phobius"/>
    </source>
</evidence>
<dbReference type="PANTHER" id="PTHR12825">
    <property type="entry name" value="BNIP1-RELATED"/>
    <property type="match status" value="1"/>
</dbReference>
<dbReference type="Pfam" id="PF03908">
    <property type="entry name" value="Sec20"/>
    <property type="match status" value="1"/>
</dbReference>
<keyword evidence="7" id="KW-0175">Coiled coil</keyword>
<evidence type="ECO:0000256" key="1">
    <source>
        <dbReference type="ARBA" id="ARBA00004163"/>
    </source>
</evidence>
<dbReference type="GO" id="GO:0005789">
    <property type="term" value="C:endoplasmic reticulum membrane"/>
    <property type="evidence" value="ECO:0007669"/>
    <property type="project" value="UniProtKB-SubCell"/>
</dbReference>
<evidence type="ECO:0000256" key="5">
    <source>
        <dbReference type="ARBA" id="ARBA00022892"/>
    </source>
</evidence>
<evidence type="ECO:0000256" key="3">
    <source>
        <dbReference type="ARBA" id="ARBA00022692"/>
    </source>
</evidence>
<name>A0A4P9Y8C4_9FUNG</name>
<dbReference type="EMBL" id="KZ987743">
    <property type="protein sequence ID" value="RKP15285.1"/>
    <property type="molecule type" value="Genomic_DNA"/>
</dbReference>
<evidence type="ECO:0000256" key="6">
    <source>
        <dbReference type="ARBA" id="ARBA00022989"/>
    </source>
</evidence>
<evidence type="ECO:0000256" key="4">
    <source>
        <dbReference type="ARBA" id="ARBA00022824"/>
    </source>
</evidence>
<evidence type="ECO:0000256" key="9">
    <source>
        <dbReference type="ARBA" id="ARBA00037934"/>
    </source>
</evidence>
<evidence type="ECO:0000256" key="7">
    <source>
        <dbReference type="ARBA" id="ARBA00023054"/>
    </source>
</evidence>
<keyword evidence="8 11" id="KW-0472">Membrane</keyword>
<organism evidence="13 14">
    <name type="scientific">Piptocephalis cylindrospora</name>
    <dbReference type="NCBI Taxonomy" id="1907219"/>
    <lineage>
        <taxon>Eukaryota</taxon>
        <taxon>Fungi</taxon>
        <taxon>Fungi incertae sedis</taxon>
        <taxon>Zoopagomycota</taxon>
        <taxon>Zoopagomycotina</taxon>
        <taxon>Zoopagomycetes</taxon>
        <taxon>Zoopagales</taxon>
        <taxon>Piptocephalidaceae</taxon>
        <taxon>Piptocephalis</taxon>
    </lineage>
</organism>
<protein>
    <submittedName>
        <fullName evidence="13">Sec20-domain-containing protein</fullName>
    </submittedName>
</protein>
<sequence>MVAELRDAPVEGAIGSEKSQQELASSARALLQDASKRLIKCNALVEAVERPGERQVLLVRAQEQEGLLHRMRQDLRIALLEAKAASDAYFANKAKADLLASSSGQTGVRQRQTRASSSSSPHSSVMAAADDVTSALQRTVAMMSQEVEKSALNAETLDESTRLLRRTRDEYHGLGGVLRASRQALAQLERGDWTDRLLLLFGLVVFSSVVLYILSKRIWLPGFGWLLRSLWSMFWGSSN</sequence>
<reference evidence="14" key="1">
    <citation type="journal article" date="2018" name="Nat. Microbiol.">
        <title>Leveraging single-cell genomics to expand the fungal tree of life.</title>
        <authorList>
            <person name="Ahrendt S.R."/>
            <person name="Quandt C.A."/>
            <person name="Ciobanu D."/>
            <person name="Clum A."/>
            <person name="Salamov A."/>
            <person name="Andreopoulos B."/>
            <person name="Cheng J.F."/>
            <person name="Woyke T."/>
            <person name="Pelin A."/>
            <person name="Henrissat B."/>
            <person name="Reynolds N.K."/>
            <person name="Benny G.L."/>
            <person name="Smith M.E."/>
            <person name="James T.Y."/>
            <person name="Grigoriev I.V."/>
        </authorList>
    </citation>
    <scope>NUCLEOTIDE SEQUENCE [LARGE SCALE GENOMIC DNA]</scope>
</reference>